<evidence type="ECO:0000313" key="2">
    <source>
        <dbReference type="Proteomes" id="UP000544872"/>
    </source>
</evidence>
<gene>
    <name evidence="1" type="ORF">FHS48_001862</name>
</gene>
<dbReference type="Proteomes" id="UP000544872">
    <property type="component" value="Unassembled WGS sequence"/>
</dbReference>
<dbReference type="AlphaFoldDB" id="A0A7W9ZFB3"/>
<dbReference type="EMBL" id="JACIIX010000006">
    <property type="protein sequence ID" value="MBB6210446.1"/>
    <property type="molecule type" value="Genomic_DNA"/>
</dbReference>
<organism evidence="1 2">
    <name type="scientific">Novispirillum itersonii</name>
    <name type="common">Aquaspirillum itersonii</name>
    <dbReference type="NCBI Taxonomy" id="189"/>
    <lineage>
        <taxon>Bacteria</taxon>
        <taxon>Pseudomonadati</taxon>
        <taxon>Pseudomonadota</taxon>
        <taxon>Alphaproteobacteria</taxon>
        <taxon>Rhodospirillales</taxon>
        <taxon>Novispirillaceae</taxon>
        <taxon>Novispirillum</taxon>
    </lineage>
</organism>
<comment type="caution">
    <text evidence="1">The sequence shown here is derived from an EMBL/GenBank/DDBJ whole genome shotgun (WGS) entry which is preliminary data.</text>
</comment>
<accession>A0A7W9ZFB3</accession>
<protein>
    <submittedName>
        <fullName evidence="1">Uncharacterized protein</fullName>
    </submittedName>
</protein>
<name>A0A7W9ZFB3_NOVIT</name>
<proteinExistence type="predicted"/>
<reference evidence="1 2" key="1">
    <citation type="submission" date="2020-08" db="EMBL/GenBank/DDBJ databases">
        <title>Genomic Encyclopedia of Type Strains, Phase IV (KMG-IV): sequencing the most valuable type-strain genomes for metagenomic binning, comparative biology and taxonomic classification.</title>
        <authorList>
            <person name="Goeker M."/>
        </authorList>
    </citation>
    <scope>NUCLEOTIDE SEQUENCE [LARGE SCALE GENOMIC DNA]</scope>
    <source>
        <strain evidence="1 2">DSM 11590</strain>
    </source>
</reference>
<sequence>MAAYPQAQGRAGLGGQGGDSAVGQVWGGGKGAVDRGGGQAYSYTLF</sequence>
<keyword evidence="2" id="KW-1185">Reference proteome</keyword>
<evidence type="ECO:0000313" key="1">
    <source>
        <dbReference type="EMBL" id="MBB6210446.1"/>
    </source>
</evidence>
<dbReference type="RefSeq" id="WP_184263285.1">
    <property type="nucleotide sequence ID" value="NZ_JACIIX010000006.1"/>
</dbReference>